<reference evidence="3" key="3">
    <citation type="submission" date="2025-09" db="UniProtKB">
        <authorList>
            <consortium name="Ensembl"/>
        </authorList>
    </citation>
    <scope>IDENTIFICATION</scope>
</reference>
<evidence type="ECO:0000313" key="4">
    <source>
        <dbReference type="Proteomes" id="UP000008144"/>
    </source>
</evidence>
<dbReference type="InterPro" id="IPR053012">
    <property type="entry name" value="ER-organelle_contact"/>
</dbReference>
<evidence type="ECO:0000313" key="3">
    <source>
        <dbReference type="Ensembl" id="ENSCINP00000027597.2"/>
    </source>
</evidence>
<organism evidence="3 4">
    <name type="scientific">Ciona intestinalis</name>
    <name type="common">Transparent sea squirt</name>
    <name type="synonym">Ascidia intestinalis</name>
    <dbReference type="NCBI Taxonomy" id="7719"/>
    <lineage>
        <taxon>Eukaryota</taxon>
        <taxon>Metazoa</taxon>
        <taxon>Chordata</taxon>
        <taxon>Tunicata</taxon>
        <taxon>Ascidiacea</taxon>
        <taxon>Phlebobranchia</taxon>
        <taxon>Cionidae</taxon>
        <taxon>Ciona</taxon>
    </lineage>
</organism>
<dbReference type="Ensembl" id="ENSCINT00000027843.2">
    <property type="protein sequence ID" value="ENSCINP00000027597.2"/>
    <property type="gene ID" value="ENSCING00000015656.2"/>
</dbReference>
<dbReference type="GeneTree" id="ENSGT00390000016713"/>
<dbReference type="Pfam" id="PF00650">
    <property type="entry name" value="CRAL_TRIO"/>
    <property type="match status" value="1"/>
</dbReference>
<name>F6Z1H7_CIOIN</name>
<dbReference type="InterPro" id="IPR036865">
    <property type="entry name" value="CRAL-TRIO_dom_sf"/>
</dbReference>
<dbReference type="Proteomes" id="UP000008144">
    <property type="component" value="Unassembled WGS sequence"/>
</dbReference>
<dbReference type="HOGENOM" id="CLU_014001_7_1_1"/>
<feature type="region of interest" description="Disordered" evidence="1">
    <location>
        <begin position="223"/>
        <end position="246"/>
    </location>
</feature>
<proteinExistence type="predicted"/>
<evidence type="ECO:0000259" key="2">
    <source>
        <dbReference type="PROSITE" id="PS50191"/>
    </source>
</evidence>
<dbReference type="PROSITE" id="PS50191">
    <property type="entry name" value="CRAL_TRIO"/>
    <property type="match status" value="1"/>
</dbReference>
<dbReference type="PANTHER" id="PTHR46384">
    <property type="entry name" value="MOTILE SPERM DOMAIN-CONTAINING PROTEIN 2"/>
    <property type="match status" value="1"/>
</dbReference>
<reference evidence="3" key="2">
    <citation type="submission" date="2025-08" db="UniProtKB">
        <authorList>
            <consortium name="Ensembl"/>
        </authorList>
    </citation>
    <scope>IDENTIFICATION</scope>
</reference>
<reference evidence="4" key="1">
    <citation type="journal article" date="2002" name="Science">
        <title>The draft genome of Ciona intestinalis: insights into chordate and vertebrate origins.</title>
        <authorList>
            <person name="Dehal P."/>
            <person name="Satou Y."/>
            <person name="Campbell R.K."/>
            <person name="Chapman J."/>
            <person name="Degnan B."/>
            <person name="De Tomaso A."/>
            <person name="Davidson B."/>
            <person name="Di Gregorio A."/>
            <person name="Gelpke M."/>
            <person name="Goodstein D.M."/>
            <person name="Harafuji N."/>
            <person name="Hastings K.E."/>
            <person name="Ho I."/>
            <person name="Hotta K."/>
            <person name="Huang W."/>
            <person name="Kawashima T."/>
            <person name="Lemaire P."/>
            <person name="Martinez D."/>
            <person name="Meinertzhagen I.A."/>
            <person name="Necula S."/>
            <person name="Nonaka M."/>
            <person name="Putnam N."/>
            <person name="Rash S."/>
            <person name="Saiga H."/>
            <person name="Satake M."/>
            <person name="Terry A."/>
            <person name="Yamada L."/>
            <person name="Wang H.G."/>
            <person name="Awazu S."/>
            <person name="Azumi K."/>
            <person name="Boore J."/>
            <person name="Branno M."/>
            <person name="Chin-Bow S."/>
            <person name="DeSantis R."/>
            <person name="Doyle S."/>
            <person name="Francino P."/>
            <person name="Keys D.N."/>
            <person name="Haga S."/>
            <person name="Hayashi H."/>
            <person name="Hino K."/>
            <person name="Imai K.S."/>
            <person name="Inaba K."/>
            <person name="Kano S."/>
            <person name="Kobayashi K."/>
            <person name="Kobayashi M."/>
            <person name="Lee B.I."/>
            <person name="Makabe K.W."/>
            <person name="Manohar C."/>
            <person name="Matassi G."/>
            <person name="Medina M."/>
            <person name="Mochizuki Y."/>
            <person name="Mount S."/>
            <person name="Morishita T."/>
            <person name="Miura S."/>
            <person name="Nakayama A."/>
            <person name="Nishizaka S."/>
            <person name="Nomoto H."/>
            <person name="Ohta F."/>
            <person name="Oishi K."/>
            <person name="Rigoutsos I."/>
            <person name="Sano M."/>
            <person name="Sasaki A."/>
            <person name="Sasakura Y."/>
            <person name="Shoguchi E."/>
            <person name="Shin-i T."/>
            <person name="Spagnuolo A."/>
            <person name="Stainier D."/>
            <person name="Suzuki M.M."/>
            <person name="Tassy O."/>
            <person name="Takatori N."/>
            <person name="Tokuoka M."/>
            <person name="Yagi K."/>
            <person name="Yoshizaki F."/>
            <person name="Wada S."/>
            <person name="Zhang C."/>
            <person name="Hyatt P.D."/>
            <person name="Larimer F."/>
            <person name="Detter C."/>
            <person name="Doggett N."/>
            <person name="Glavina T."/>
            <person name="Hawkins T."/>
            <person name="Richardson P."/>
            <person name="Lucas S."/>
            <person name="Kohara Y."/>
            <person name="Levine M."/>
            <person name="Satoh N."/>
            <person name="Rokhsar D.S."/>
        </authorList>
    </citation>
    <scope>NUCLEOTIDE SEQUENCE [LARGE SCALE GENOMIC DNA]</scope>
</reference>
<evidence type="ECO:0000256" key="1">
    <source>
        <dbReference type="SAM" id="MobiDB-lite"/>
    </source>
</evidence>
<dbReference type="KEGG" id="cin:100185535"/>
<feature type="domain" description="CRAL-TRIO" evidence="2">
    <location>
        <begin position="95"/>
        <end position="235"/>
    </location>
</feature>
<keyword evidence="4" id="KW-1185">Reference proteome</keyword>
<accession>A0A1W3JPE7</accession>
<dbReference type="InParanoid" id="F6Z1H7"/>
<dbReference type="InterPro" id="IPR001251">
    <property type="entry name" value="CRAL-TRIO_dom"/>
</dbReference>
<dbReference type="OMA" id="NDNDIWI"/>
<protein>
    <submittedName>
        <fullName evidence="3">Motile sperm domain-containing protein 2</fullName>
    </submittedName>
</protein>
<dbReference type="GO" id="GO:0012505">
    <property type="term" value="C:endomembrane system"/>
    <property type="evidence" value="ECO:0000318"/>
    <property type="project" value="GO_Central"/>
</dbReference>
<dbReference type="PANTHER" id="PTHR46384:SF1">
    <property type="entry name" value="MOTILE SPERM DOMAIN-CONTAINING PROTEIN 2"/>
    <property type="match status" value="1"/>
</dbReference>
<accession>F6Z1H7</accession>
<dbReference type="OrthoDB" id="75724at2759"/>
<dbReference type="RefSeq" id="XP_009862000.1">
    <property type="nucleotide sequence ID" value="XM_009863698.3"/>
</dbReference>
<dbReference type="CDD" id="cd00170">
    <property type="entry name" value="SEC14"/>
    <property type="match status" value="1"/>
</dbReference>
<dbReference type="AlphaFoldDB" id="F6Z1H7"/>
<gene>
    <name evidence="3" type="primary">LOC100185535</name>
</gene>
<sequence>MSVIAIVSQDKLDEARSGVKTALEEVSKEDYDERDVTDFMNNDMNTSYYVQWSKTIPEAVKLAVKSFKIRKDNQINDLTPDIVGIETMKKGYMFLLGRDVNGCRVLHMRTGKMEKKDKEANQKLMMLWLSRIQKAEPGKRVTFIMDTTGSSLFNSDMGFVTFIIDCFATRFPGLLEKNIIYNLPGVLNAMWKLVSKMLSPEQREVTIMCGKSEITKYIDEDNLPESMGGKKSFEYSYPPFPDELES</sequence>
<dbReference type="Gene3D" id="3.40.525.10">
    <property type="entry name" value="CRAL-TRIO lipid binding domain"/>
    <property type="match status" value="1"/>
</dbReference>
<dbReference type="SMART" id="SM00516">
    <property type="entry name" value="SEC14"/>
    <property type="match status" value="1"/>
</dbReference>
<dbReference type="STRING" id="7719.ENSCINP00000027597"/>
<dbReference type="GeneID" id="100185535"/>
<dbReference type="SUPFAM" id="SSF52087">
    <property type="entry name" value="CRAL/TRIO domain"/>
    <property type="match status" value="1"/>
</dbReference>
<dbReference type="GO" id="GO:0140284">
    <property type="term" value="C:endoplasmic reticulum-endosome membrane contact site"/>
    <property type="evidence" value="ECO:0000318"/>
    <property type="project" value="GO_Central"/>
</dbReference>